<protein>
    <submittedName>
        <fullName evidence="7">DNA-binding transcriptional regulator, AcrR family</fullName>
    </submittedName>
</protein>
<evidence type="ECO:0000256" key="1">
    <source>
        <dbReference type="ARBA" id="ARBA00022491"/>
    </source>
</evidence>
<dbReference type="Pfam" id="PF13977">
    <property type="entry name" value="TetR_C_6"/>
    <property type="match status" value="1"/>
</dbReference>
<keyword evidence="1" id="KW-0678">Repressor</keyword>
<evidence type="ECO:0000256" key="4">
    <source>
        <dbReference type="ARBA" id="ARBA00023163"/>
    </source>
</evidence>
<reference evidence="7 8" key="1">
    <citation type="submission" date="2016-10" db="EMBL/GenBank/DDBJ databases">
        <authorList>
            <person name="de Groot N.N."/>
        </authorList>
    </citation>
    <scope>NUCLEOTIDE SEQUENCE [LARGE SCALE GENOMIC DNA]</scope>
    <source>
        <strain evidence="7 8">CGMCC 4.5739</strain>
    </source>
</reference>
<dbReference type="PANTHER" id="PTHR47506">
    <property type="entry name" value="TRANSCRIPTIONAL REGULATORY PROTEIN"/>
    <property type="match status" value="1"/>
</dbReference>
<dbReference type="AlphaFoldDB" id="A0A1I1HE62"/>
<dbReference type="PROSITE" id="PS50977">
    <property type="entry name" value="HTH_TETR_2"/>
    <property type="match status" value="1"/>
</dbReference>
<sequence length="201" mass="21785">MAGMPRVSAEYLAARRRHILAAAARRFVRDGFHQTSIQDVIDEAGLSPGAVYRYFRSKDEIILAISLEAVGAVQEVVREALETHRPLAELVADLPRAIAGLDHADDRMRLAVQAWGEALRNPDLARAMREGVEGVRAALRERVVMGQRDGDVAGRVDPDAAAQALLALVQGFILQRAWNPELPARFYGSGAGDVVAGLLSV</sequence>
<dbReference type="Proteomes" id="UP000199207">
    <property type="component" value="Unassembled WGS sequence"/>
</dbReference>
<organism evidence="7 8">
    <name type="scientific">Streptomyces aidingensis</name>
    <dbReference type="NCBI Taxonomy" id="910347"/>
    <lineage>
        <taxon>Bacteria</taxon>
        <taxon>Bacillati</taxon>
        <taxon>Actinomycetota</taxon>
        <taxon>Actinomycetes</taxon>
        <taxon>Kitasatosporales</taxon>
        <taxon>Streptomycetaceae</taxon>
        <taxon>Streptomyces</taxon>
    </lineage>
</organism>
<evidence type="ECO:0000313" key="7">
    <source>
        <dbReference type="EMBL" id="SFC19400.1"/>
    </source>
</evidence>
<dbReference type="InterPro" id="IPR039538">
    <property type="entry name" value="BetI_C"/>
</dbReference>
<dbReference type="InterPro" id="IPR001647">
    <property type="entry name" value="HTH_TetR"/>
</dbReference>
<dbReference type="InterPro" id="IPR009057">
    <property type="entry name" value="Homeodomain-like_sf"/>
</dbReference>
<feature type="DNA-binding region" description="H-T-H motif" evidence="5">
    <location>
        <begin position="36"/>
        <end position="55"/>
    </location>
</feature>
<dbReference type="SUPFAM" id="SSF46689">
    <property type="entry name" value="Homeodomain-like"/>
    <property type="match status" value="1"/>
</dbReference>
<evidence type="ECO:0000313" key="8">
    <source>
        <dbReference type="Proteomes" id="UP000199207"/>
    </source>
</evidence>
<accession>A0A1I1HE62</accession>
<dbReference type="SUPFAM" id="SSF48498">
    <property type="entry name" value="Tetracyclin repressor-like, C-terminal domain"/>
    <property type="match status" value="1"/>
</dbReference>
<keyword evidence="3 5" id="KW-0238">DNA-binding</keyword>
<name>A0A1I1HE62_9ACTN</name>
<dbReference type="GO" id="GO:0003677">
    <property type="term" value="F:DNA binding"/>
    <property type="evidence" value="ECO:0007669"/>
    <property type="project" value="UniProtKB-UniRule"/>
</dbReference>
<dbReference type="InterPro" id="IPR023772">
    <property type="entry name" value="DNA-bd_HTH_TetR-type_CS"/>
</dbReference>
<evidence type="ECO:0000259" key="6">
    <source>
        <dbReference type="PROSITE" id="PS50977"/>
    </source>
</evidence>
<proteinExistence type="predicted"/>
<evidence type="ECO:0000256" key="3">
    <source>
        <dbReference type="ARBA" id="ARBA00023125"/>
    </source>
</evidence>
<dbReference type="PRINTS" id="PR00455">
    <property type="entry name" value="HTHTETR"/>
</dbReference>
<dbReference type="PANTHER" id="PTHR47506:SF1">
    <property type="entry name" value="HTH-TYPE TRANSCRIPTIONAL REGULATOR YJDC"/>
    <property type="match status" value="1"/>
</dbReference>
<dbReference type="InterPro" id="IPR036271">
    <property type="entry name" value="Tet_transcr_reg_TetR-rel_C_sf"/>
</dbReference>
<dbReference type="STRING" id="910347.SAMN05421773_102268"/>
<gene>
    <name evidence="7" type="ORF">SAMN05421773_102268</name>
</gene>
<dbReference type="EMBL" id="FOLM01000002">
    <property type="protein sequence ID" value="SFC19400.1"/>
    <property type="molecule type" value="Genomic_DNA"/>
</dbReference>
<dbReference type="PROSITE" id="PS01081">
    <property type="entry name" value="HTH_TETR_1"/>
    <property type="match status" value="1"/>
</dbReference>
<dbReference type="Pfam" id="PF00440">
    <property type="entry name" value="TetR_N"/>
    <property type="match status" value="1"/>
</dbReference>
<keyword evidence="2" id="KW-0805">Transcription regulation</keyword>
<feature type="domain" description="HTH tetR-type" evidence="6">
    <location>
        <begin position="13"/>
        <end position="73"/>
    </location>
</feature>
<dbReference type="Gene3D" id="1.10.357.10">
    <property type="entry name" value="Tetracycline Repressor, domain 2"/>
    <property type="match status" value="1"/>
</dbReference>
<keyword evidence="8" id="KW-1185">Reference proteome</keyword>
<evidence type="ECO:0000256" key="5">
    <source>
        <dbReference type="PROSITE-ProRule" id="PRU00335"/>
    </source>
</evidence>
<keyword evidence="4" id="KW-0804">Transcription</keyword>
<evidence type="ECO:0000256" key="2">
    <source>
        <dbReference type="ARBA" id="ARBA00023015"/>
    </source>
</evidence>